<dbReference type="PANTHER" id="PTHR11076">
    <property type="entry name" value="DNA REPAIR POLYMERASE UMUC / TRANSFERASE FAMILY MEMBER"/>
    <property type="match status" value="1"/>
</dbReference>
<proteinExistence type="inferred from homology"/>
<feature type="domain" description="UmuC" evidence="4">
    <location>
        <begin position="12"/>
        <end position="198"/>
    </location>
</feature>
<dbReference type="Gene3D" id="3.30.1490.100">
    <property type="entry name" value="DNA polymerase, Y-family, little finger domain"/>
    <property type="match status" value="1"/>
</dbReference>
<dbReference type="InterPro" id="IPR043502">
    <property type="entry name" value="DNA/RNA_pol_sf"/>
</dbReference>
<comment type="caution">
    <text evidence="5">The sequence shown here is derived from an EMBL/GenBank/DDBJ whole genome shotgun (WGS) entry which is preliminary data.</text>
</comment>
<gene>
    <name evidence="5" type="ORF">OEA66_14305</name>
</gene>
<protein>
    <submittedName>
        <fullName evidence="5">Y-family DNA polymerase</fullName>
    </submittedName>
</protein>
<dbReference type="Gene3D" id="3.30.70.270">
    <property type="match status" value="1"/>
</dbReference>
<dbReference type="InterPro" id="IPR001126">
    <property type="entry name" value="UmuC"/>
</dbReference>
<dbReference type="PANTHER" id="PTHR11076:SF33">
    <property type="entry name" value="DNA POLYMERASE KAPPA"/>
    <property type="match status" value="1"/>
</dbReference>
<dbReference type="Gene3D" id="1.10.150.20">
    <property type="entry name" value="5' to 3' exonuclease, C-terminal subdomain"/>
    <property type="match status" value="1"/>
</dbReference>
<name>A0ABT3Y5W0_9FLAO</name>
<comment type="similarity">
    <text evidence="1">Belongs to the DNA polymerase type-Y family.</text>
</comment>
<dbReference type="Pfam" id="PF11799">
    <property type="entry name" value="IMS_C"/>
    <property type="match status" value="1"/>
</dbReference>
<evidence type="ECO:0000313" key="5">
    <source>
        <dbReference type="EMBL" id="MCX8533523.1"/>
    </source>
</evidence>
<dbReference type="CDD" id="cd01700">
    <property type="entry name" value="PolY_Pol_V_umuC"/>
    <property type="match status" value="1"/>
</dbReference>
<dbReference type="Pfam" id="PF00817">
    <property type="entry name" value="IMS"/>
    <property type="match status" value="1"/>
</dbReference>
<dbReference type="Gene3D" id="3.40.1170.60">
    <property type="match status" value="1"/>
</dbReference>
<dbReference type="InterPro" id="IPR050116">
    <property type="entry name" value="DNA_polymerase-Y"/>
</dbReference>
<dbReference type="InterPro" id="IPR036775">
    <property type="entry name" value="DNA_pol_Y-fam_lit_finger_sf"/>
</dbReference>
<dbReference type="InterPro" id="IPR025188">
    <property type="entry name" value="DUF4113"/>
</dbReference>
<keyword evidence="6" id="KW-1185">Reference proteome</keyword>
<reference evidence="5" key="1">
    <citation type="submission" date="2022-10" db="EMBL/GenBank/DDBJ databases">
        <title>Chryseobacterium sp. nov., a novel bacterial species.</title>
        <authorList>
            <person name="Cao Y."/>
        </authorList>
    </citation>
    <scope>NUCLEOTIDE SEQUENCE</scope>
    <source>
        <strain evidence="5">KC 927</strain>
    </source>
</reference>
<evidence type="ECO:0000313" key="6">
    <source>
        <dbReference type="Proteomes" id="UP001070176"/>
    </source>
</evidence>
<dbReference type="PROSITE" id="PS50173">
    <property type="entry name" value="UMUC"/>
    <property type="match status" value="1"/>
</dbReference>
<dbReference type="SUPFAM" id="SSF56672">
    <property type="entry name" value="DNA/RNA polymerases"/>
    <property type="match status" value="1"/>
</dbReference>
<dbReference type="Pfam" id="PF13438">
    <property type="entry name" value="DUF4113"/>
    <property type="match status" value="1"/>
</dbReference>
<evidence type="ECO:0000256" key="1">
    <source>
        <dbReference type="ARBA" id="ARBA00010945"/>
    </source>
</evidence>
<accession>A0ABT3Y5W0</accession>
<keyword evidence="2" id="KW-0741">SOS mutagenesis</keyword>
<evidence type="ECO:0000256" key="3">
    <source>
        <dbReference type="ARBA" id="ARBA00023236"/>
    </source>
</evidence>
<dbReference type="EMBL" id="JAOVZV010000016">
    <property type="protein sequence ID" value="MCX8533523.1"/>
    <property type="molecule type" value="Genomic_DNA"/>
</dbReference>
<organism evidence="5 6">
    <name type="scientific">Chryseobacterium luquanense</name>
    <dbReference type="NCBI Taxonomy" id="2983766"/>
    <lineage>
        <taxon>Bacteria</taxon>
        <taxon>Pseudomonadati</taxon>
        <taxon>Bacteroidota</taxon>
        <taxon>Flavobacteriia</taxon>
        <taxon>Flavobacteriales</taxon>
        <taxon>Weeksellaceae</taxon>
        <taxon>Chryseobacterium group</taxon>
        <taxon>Chryseobacterium</taxon>
    </lineage>
</organism>
<evidence type="ECO:0000259" key="4">
    <source>
        <dbReference type="PROSITE" id="PS50173"/>
    </source>
</evidence>
<dbReference type="SUPFAM" id="SSF100879">
    <property type="entry name" value="Lesion bypass DNA polymerase (Y-family), little finger domain"/>
    <property type="match status" value="1"/>
</dbReference>
<evidence type="ECO:0000256" key="2">
    <source>
        <dbReference type="ARBA" id="ARBA00023199"/>
    </source>
</evidence>
<keyword evidence="3" id="KW-0742">SOS response</keyword>
<sequence>MYLQLVIFTIMYALVDCNNFFVSCERTLDPELENKPVVVLSNNDGCVVSRSKEAKDLGIPMAAPAFKYQELFKKHNVKSFSAKFELYNFKSQQVISIASSYVTEFETYSIDELFLNLTGFKYINIYDYCLEIRKRIKNEANIPVSIGIAPTKTLCKVANRIVKDFPEKFNEGVYILDTPEKIEKALKWLNIGDVWGIGRRLGAKMNDNGVYKAWDLLQKPEMWVRKVMGIHGVRMINELKGIRQLELDSPSPKKSIAVTRSFMQMLTKKDEVRERVETFGMYCSERLRKQNTCCKMVTVFVQTNRFRKDLPEYRNAKTLILPNPTNSSIIIGRVVNDLFESIFEEGFHYKKAGVIVNDFVPEDQRLINLFEEDAQNQHLPVMRAMDAMNKKYGKDKVRLGSMSGKNTWGRAQMSPEYEAFLKNNTLPEANFRFH</sequence>
<dbReference type="Proteomes" id="UP001070176">
    <property type="component" value="Unassembled WGS sequence"/>
</dbReference>
<keyword evidence="2" id="KW-0227">DNA damage</keyword>
<dbReference type="InterPro" id="IPR043128">
    <property type="entry name" value="Rev_trsase/Diguanyl_cyclase"/>
</dbReference>
<dbReference type="InterPro" id="IPR017961">
    <property type="entry name" value="DNA_pol_Y-fam_little_finger"/>
</dbReference>